<dbReference type="Proteomes" id="UP000887226">
    <property type="component" value="Unassembled WGS sequence"/>
</dbReference>
<dbReference type="GO" id="GO:0000256">
    <property type="term" value="P:allantoin catabolic process"/>
    <property type="evidence" value="ECO:0007669"/>
    <property type="project" value="InterPro"/>
</dbReference>
<evidence type="ECO:0000256" key="3">
    <source>
        <dbReference type="ARBA" id="ARBA00023239"/>
    </source>
</evidence>
<proteinExistence type="predicted"/>
<evidence type="ECO:0000313" key="5">
    <source>
        <dbReference type="EMBL" id="KAG9247632.1"/>
    </source>
</evidence>
<keyword evidence="3" id="KW-0456">Lyase</keyword>
<dbReference type="InterPro" id="IPR047233">
    <property type="entry name" value="UAH_cupin"/>
</dbReference>
<dbReference type="SUPFAM" id="SSF51182">
    <property type="entry name" value="RmlC-like cupins"/>
    <property type="match status" value="1"/>
</dbReference>
<evidence type="ECO:0000256" key="4">
    <source>
        <dbReference type="ARBA" id="ARBA00047684"/>
    </source>
</evidence>
<dbReference type="InterPro" id="IPR024060">
    <property type="entry name" value="Ureidoglycolate_lyase_dom_sf"/>
</dbReference>
<comment type="catalytic activity">
    <reaction evidence="4">
        <text>(S)-ureidoglycolate = urea + glyoxylate</text>
        <dbReference type="Rhea" id="RHEA:11304"/>
        <dbReference type="ChEBI" id="CHEBI:16199"/>
        <dbReference type="ChEBI" id="CHEBI:36655"/>
        <dbReference type="ChEBI" id="CHEBI:57296"/>
        <dbReference type="EC" id="4.3.2.3"/>
    </reaction>
</comment>
<dbReference type="OrthoDB" id="10266039at2759"/>
<dbReference type="GO" id="GO:0050385">
    <property type="term" value="F:ureidoglycolate lyase activity"/>
    <property type="evidence" value="ECO:0007669"/>
    <property type="project" value="UniProtKB-EC"/>
</dbReference>
<dbReference type="CDD" id="cd20298">
    <property type="entry name" value="cupin_UAH"/>
    <property type="match status" value="1"/>
</dbReference>
<accession>A0A9P8CI73</accession>
<dbReference type="GO" id="GO:0004848">
    <property type="term" value="F:ureidoglycolate hydrolase activity"/>
    <property type="evidence" value="ECO:0007669"/>
    <property type="project" value="InterPro"/>
</dbReference>
<dbReference type="InterPro" id="IPR007247">
    <property type="entry name" value="Ureidogly_lyase"/>
</dbReference>
<name>A0A9P8CI73_9HELO</name>
<comment type="caution">
    <text evidence="5">The sequence shown here is derived from an EMBL/GenBank/DDBJ whole genome shotgun (WGS) entry which is preliminary data.</text>
</comment>
<evidence type="ECO:0000256" key="1">
    <source>
        <dbReference type="ARBA" id="ARBA00011738"/>
    </source>
</evidence>
<comment type="subunit">
    <text evidence="1">Homodimer.</text>
</comment>
<evidence type="ECO:0000313" key="6">
    <source>
        <dbReference type="Proteomes" id="UP000887226"/>
    </source>
</evidence>
<dbReference type="AlphaFoldDB" id="A0A9P8CI73"/>
<dbReference type="GO" id="GO:0006144">
    <property type="term" value="P:purine nucleobase metabolic process"/>
    <property type="evidence" value="ECO:0007669"/>
    <property type="project" value="UniProtKB-KW"/>
</dbReference>
<keyword evidence="6" id="KW-1185">Reference proteome</keyword>
<keyword evidence="2" id="KW-0659">Purine metabolism</keyword>
<reference evidence="5" key="1">
    <citation type="journal article" date="2021" name="IMA Fungus">
        <title>Genomic characterization of three marine fungi, including Emericellopsis atlantica sp. nov. with signatures of a generalist lifestyle and marine biomass degradation.</title>
        <authorList>
            <person name="Hagestad O.C."/>
            <person name="Hou L."/>
            <person name="Andersen J.H."/>
            <person name="Hansen E.H."/>
            <person name="Altermark B."/>
            <person name="Li C."/>
            <person name="Kuhnert E."/>
            <person name="Cox R.J."/>
            <person name="Crous P.W."/>
            <person name="Spatafora J.W."/>
            <person name="Lail K."/>
            <person name="Amirebrahimi M."/>
            <person name="Lipzen A."/>
            <person name="Pangilinan J."/>
            <person name="Andreopoulos W."/>
            <person name="Hayes R.D."/>
            <person name="Ng V."/>
            <person name="Grigoriev I.V."/>
            <person name="Jackson S.A."/>
            <person name="Sutton T.D.S."/>
            <person name="Dobson A.D.W."/>
            <person name="Rama T."/>
        </authorList>
    </citation>
    <scope>NUCLEOTIDE SEQUENCE</scope>
    <source>
        <strain evidence="5">TRa3180A</strain>
    </source>
</reference>
<dbReference type="InterPro" id="IPR011051">
    <property type="entry name" value="RmlC_Cupin_sf"/>
</dbReference>
<dbReference type="EMBL" id="MU253767">
    <property type="protein sequence ID" value="KAG9247632.1"/>
    <property type="molecule type" value="Genomic_DNA"/>
</dbReference>
<keyword evidence="5" id="KW-0378">Hydrolase</keyword>
<organism evidence="5 6">
    <name type="scientific">Calycina marina</name>
    <dbReference type="NCBI Taxonomy" id="1763456"/>
    <lineage>
        <taxon>Eukaryota</taxon>
        <taxon>Fungi</taxon>
        <taxon>Dikarya</taxon>
        <taxon>Ascomycota</taxon>
        <taxon>Pezizomycotina</taxon>
        <taxon>Leotiomycetes</taxon>
        <taxon>Helotiales</taxon>
        <taxon>Pezizellaceae</taxon>
        <taxon>Calycina</taxon>
    </lineage>
</organism>
<dbReference type="Pfam" id="PF04115">
    <property type="entry name" value="Ureidogly_lyase"/>
    <property type="match status" value="1"/>
</dbReference>
<protein>
    <submittedName>
        <fullName evidence="5">Ureidoglycolate hydrolase-like protein</fullName>
    </submittedName>
</protein>
<gene>
    <name evidence="5" type="ORF">BJ878DRAFT_491744</name>
</gene>
<sequence length="242" mass="25865">MAPIRLQAPSTQSLSQLSLLSQDTFARFGDVIENPAPSLVPSKDLKVTPPGAVLGNQGSALVYSDVSIPTDLGGTGKNVMRMFVCAPRSLQPSKDSSLAGILSITILERHPYTTQTFIPLGLSAAEAKETRYLVIVAPTLPPTLDDEHLPVPTKAKRGLPDIRNIEAFTANGSQAVTYGPGTWHAPMIVVGKKPISFVVTQAVSGVAIKDCQEVDWKAEKGREVVVAVPKEVRSNSLWTSKL</sequence>
<dbReference type="PANTHER" id="PTHR21221:SF1">
    <property type="entry name" value="UREIDOGLYCOLATE LYASE"/>
    <property type="match status" value="1"/>
</dbReference>
<dbReference type="Gene3D" id="2.60.120.480">
    <property type="entry name" value="Ureidoglycolate hydrolase"/>
    <property type="match status" value="1"/>
</dbReference>
<dbReference type="PANTHER" id="PTHR21221">
    <property type="entry name" value="UREIDOGLYCOLATE HYDROLASE"/>
    <property type="match status" value="1"/>
</dbReference>
<evidence type="ECO:0000256" key="2">
    <source>
        <dbReference type="ARBA" id="ARBA00022631"/>
    </source>
</evidence>